<keyword evidence="4" id="KW-1185">Reference proteome</keyword>
<organism evidence="3 4">
    <name type="scientific">Methylocaldum marinum</name>
    <dbReference type="NCBI Taxonomy" id="1432792"/>
    <lineage>
        <taxon>Bacteria</taxon>
        <taxon>Pseudomonadati</taxon>
        <taxon>Pseudomonadota</taxon>
        <taxon>Gammaproteobacteria</taxon>
        <taxon>Methylococcales</taxon>
        <taxon>Methylococcaceae</taxon>
        <taxon>Methylocaldum</taxon>
    </lineage>
</organism>
<reference evidence="3 4" key="1">
    <citation type="submission" date="2016-12" db="EMBL/GenBank/DDBJ databases">
        <title>Genome sequencing of Methylocaldum marinum.</title>
        <authorList>
            <person name="Takeuchi M."/>
            <person name="Kamagata Y."/>
            <person name="Hiraoka S."/>
            <person name="Oshima K."/>
            <person name="Hattori M."/>
            <person name="Iwasaki W."/>
        </authorList>
    </citation>
    <scope>NUCLEOTIDE SEQUENCE [LARGE SCALE GENOMIC DNA]</scope>
    <source>
        <strain evidence="3 4">S8</strain>
    </source>
</reference>
<sequence>MSRIAAFLSGAGIAAAALLFGRSPQVSVDDETELWRARAQKAERELAMLRARPAPASPRQDKTPAAPGQEPSGPASSPRTPMPPPPPDTEFDPMRQAQWDTLVSSALEREVEQRLGQRLSPERMTRLLDGLRRLREASVGLRPEFLDPGDPDSLRDHLARTLVLVESDRLLREELGIGFSDFLRGLDGDPIEEVHPAKPGEPVR</sequence>
<feature type="signal peptide" evidence="2">
    <location>
        <begin position="1"/>
        <end position="16"/>
    </location>
</feature>
<proteinExistence type="predicted"/>
<feature type="chain" id="PRO_5012761300" evidence="2">
    <location>
        <begin position="17"/>
        <end position="204"/>
    </location>
</feature>
<gene>
    <name evidence="3" type="ORF">sS8_3806</name>
</gene>
<keyword evidence="2" id="KW-0732">Signal</keyword>
<protein>
    <submittedName>
        <fullName evidence="3">Uncharacterized protein</fullName>
    </submittedName>
</protein>
<dbReference type="OrthoDB" id="9838980at2"/>
<feature type="region of interest" description="Disordered" evidence="1">
    <location>
        <begin position="45"/>
        <end position="93"/>
    </location>
</feature>
<evidence type="ECO:0000313" key="3">
    <source>
        <dbReference type="EMBL" id="BBA35743.1"/>
    </source>
</evidence>
<dbReference type="KEGG" id="mmai:sS8_3806"/>
<dbReference type="EMBL" id="AP017928">
    <property type="protein sequence ID" value="BBA35743.1"/>
    <property type="molecule type" value="Genomic_DNA"/>
</dbReference>
<accession>A0A250KVP1</accession>
<name>A0A250KVP1_9GAMM</name>
<dbReference type="AlphaFoldDB" id="A0A250KVP1"/>
<evidence type="ECO:0000256" key="1">
    <source>
        <dbReference type="SAM" id="MobiDB-lite"/>
    </source>
</evidence>
<dbReference type="RefSeq" id="WP_119631040.1">
    <property type="nucleotide sequence ID" value="NZ_AP017928.1"/>
</dbReference>
<evidence type="ECO:0000313" key="4">
    <source>
        <dbReference type="Proteomes" id="UP000266313"/>
    </source>
</evidence>
<evidence type="ECO:0000256" key="2">
    <source>
        <dbReference type="SAM" id="SignalP"/>
    </source>
</evidence>
<dbReference type="Proteomes" id="UP000266313">
    <property type="component" value="Chromosome"/>
</dbReference>